<dbReference type="InterPro" id="IPR001650">
    <property type="entry name" value="Helicase_C-like"/>
</dbReference>
<name>A0ABW2KT70_9PROT</name>
<dbReference type="InterPro" id="IPR027417">
    <property type="entry name" value="P-loop_NTPase"/>
</dbReference>
<dbReference type="EC" id="3.6.4.-" evidence="12"/>
<keyword evidence="1 7" id="KW-0547">Nucleotide-binding</keyword>
<feature type="region of interest" description="Disordered" evidence="8">
    <location>
        <begin position="376"/>
        <end position="503"/>
    </location>
</feature>
<feature type="compositionally biased region" description="Basic and acidic residues" evidence="8">
    <location>
        <begin position="432"/>
        <end position="486"/>
    </location>
</feature>
<dbReference type="PANTHER" id="PTHR47959">
    <property type="entry name" value="ATP-DEPENDENT RNA HELICASE RHLE-RELATED"/>
    <property type="match status" value="1"/>
</dbReference>
<dbReference type="InterPro" id="IPR014001">
    <property type="entry name" value="Helicase_ATP-bd"/>
</dbReference>
<feature type="domain" description="DEAD-box RNA helicase Q" evidence="11">
    <location>
        <begin position="1"/>
        <end position="29"/>
    </location>
</feature>
<reference evidence="13" key="1">
    <citation type="journal article" date="2019" name="Int. J. Syst. Evol. Microbiol.">
        <title>The Global Catalogue of Microorganisms (GCM) 10K type strain sequencing project: providing services to taxonomists for standard genome sequencing and annotation.</title>
        <authorList>
            <consortium name="The Broad Institute Genomics Platform"/>
            <consortium name="The Broad Institute Genome Sequencing Center for Infectious Disease"/>
            <person name="Wu L."/>
            <person name="Ma J."/>
        </authorList>
    </citation>
    <scope>NUCLEOTIDE SEQUENCE [LARGE SCALE GENOMIC DNA]</scope>
    <source>
        <strain evidence="13">CGMCC 1.16275</strain>
    </source>
</reference>
<organism evidence="12 13">
    <name type="scientific">Rhodocista pekingensis</name>
    <dbReference type="NCBI Taxonomy" id="201185"/>
    <lineage>
        <taxon>Bacteria</taxon>
        <taxon>Pseudomonadati</taxon>
        <taxon>Pseudomonadota</taxon>
        <taxon>Alphaproteobacteria</taxon>
        <taxon>Rhodospirillales</taxon>
        <taxon>Azospirillaceae</taxon>
        <taxon>Rhodocista</taxon>
    </lineage>
</organism>
<keyword evidence="13" id="KW-1185">Reference proteome</keyword>
<dbReference type="InterPro" id="IPR044742">
    <property type="entry name" value="DEAD/DEAH_RhlB"/>
</dbReference>
<dbReference type="PANTHER" id="PTHR47959:SF13">
    <property type="entry name" value="ATP-DEPENDENT RNA HELICASE RHLE"/>
    <property type="match status" value="1"/>
</dbReference>
<dbReference type="SMART" id="SM00487">
    <property type="entry name" value="DEXDc"/>
    <property type="match status" value="1"/>
</dbReference>
<protein>
    <submittedName>
        <fullName evidence="12">DEAD/DEAH box helicase</fullName>
        <ecNumber evidence="12">3.6.4.-</ecNumber>
    </submittedName>
</protein>
<feature type="compositionally biased region" description="Basic and acidic residues" evidence="8">
    <location>
        <begin position="415"/>
        <end position="424"/>
    </location>
</feature>
<evidence type="ECO:0000256" key="4">
    <source>
        <dbReference type="ARBA" id="ARBA00022840"/>
    </source>
</evidence>
<evidence type="ECO:0000256" key="2">
    <source>
        <dbReference type="ARBA" id="ARBA00022801"/>
    </source>
</evidence>
<feature type="domain" description="Helicase C-terminal" evidence="10">
    <location>
        <begin position="232"/>
        <end position="381"/>
    </location>
</feature>
<gene>
    <name evidence="12" type="ORF">ACFQPS_03535</name>
</gene>
<feature type="short sequence motif" description="Q motif" evidence="6">
    <location>
        <begin position="1"/>
        <end position="29"/>
    </location>
</feature>
<dbReference type="CDD" id="cd00268">
    <property type="entry name" value="DEADc"/>
    <property type="match status" value="1"/>
</dbReference>
<dbReference type="PROSITE" id="PS51195">
    <property type="entry name" value="Q_MOTIF"/>
    <property type="match status" value="1"/>
</dbReference>
<dbReference type="CDD" id="cd18787">
    <property type="entry name" value="SF2_C_DEAD"/>
    <property type="match status" value="1"/>
</dbReference>
<dbReference type="GO" id="GO:0004386">
    <property type="term" value="F:helicase activity"/>
    <property type="evidence" value="ECO:0007669"/>
    <property type="project" value="UniProtKB-KW"/>
</dbReference>
<evidence type="ECO:0000256" key="1">
    <source>
        <dbReference type="ARBA" id="ARBA00022741"/>
    </source>
</evidence>
<keyword evidence="4 7" id="KW-0067">ATP-binding</keyword>
<dbReference type="InterPro" id="IPR050079">
    <property type="entry name" value="DEAD_box_RNA_helicase"/>
</dbReference>
<proteinExistence type="inferred from homology"/>
<evidence type="ECO:0000313" key="13">
    <source>
        <dbReference type="Proteomes" id="UP001596456"/>
    </source>
</evidence>
<dbReference type="PROSITE" id="PS51194">
    <property type="entry name" value="HELICASE_CTER"/>
    <property type="match status" value="1"/>
</dbReference>
<evidence type="ECO:0000259" key="10">
    <source>
        <dbReference type="PROSITE" id="PS51194"/>
    </source>
</evidence>
<evidence type="ECO:0000256" key="8">
    <source>
        <dbReference type="SAM" id="MobiDB-lite"/>
    </source>
</evidence>
<evidence type="ECO:0000259" key="9">
    <source>
        <dbReference type="PROSITE" id="PS51192"/>
    </source>
</evidence>
<dbReference type="InterPro" id="IPR011545">
    <property type="entry name" value="DEAD/DEAH_box_helicase_dom"/>
</dbReference>
<keyword evidence="3 7" id="KW-0347">Helicase</keyword>
<keyword evidence="2 7" id="KW-0378">Hydrolase</keyword>
<feature type="compositionally biased region" description="Basic and acidic residues" evidence="8">
    <location>
        <begin position="392"/>
        <end position="408"/>
    </location>
</feature>
<evidence type="ECO:0000313" key="12">
    <source>
        <dbReference type="EMBL" id="MFC7332220.1"/>
    </source>
</evidence>
<evidence type="ECO:0000256" key="3">
    <source>
        <dbReference type="ARBA" id="ARBA00022806"/>
    </source>
</evidence>
<comment type="caution">
    <text evidence="12">The sequence shown here is derived from an EMBL/GenBank/DDBJ whole genome shotgun (WGS) entry which is preliminary data.</text>
</comment>
<dbReference type="PROSITE" id="PS00039">
    <property type="entry name" value="DEAD_ATP_HELICASE"/>
    <property type="match status" value="1"/>
</dbReference>
<dbReference type="RefSeq" id="WP_377356482.1">
    <property type="nucleotide sequence ID" value="NZ_JBHTCM010000004.1"/>
</dbReference>
<dbReference type="GO" id="GO:0016787">
    <property type="term" value="F:hydrolase activity"/>
    <property type="evidence" value="ECO:0007669"/>
    <property type="project" value="UniProtKB-KW"/>
</dbReference>
<dbReference type="Gene3D" id="3.40.50.300">
    <property type="entry name" value="P-loop containing nucleotide triphosphate hydrolases"/>
    <property type="match status" value="2"/>
</dbReference>
<dbReference type="Pfam" id="PF00271">
    <property type="entry name" value="Helicase_C"/>
    <property type="match status" value="1"/>
</dbReference>
<evidence type="ECO:0000256" key="6">
    <source>
        <dbReference type="PROSITE-ProRule" id="PRU00552"/>
    </source>
</evidence>
<dbReference type="EMBL" id="JBHTCM010000004">
    <property type="protein sequence ID" value="MFC7332220.1"/>
    <property type="molecule type" value="Genomic_DNA"/>
</dbReference>
<dbReference type="SUPFAM" id="SSF52540">
    <property type="entry name" value="P-loop containing nucleoside triphosphate hydrolases"/>
    <property type="match status" value="1"/>
</dbReference>
<feature type="domain" description="Helicase ATP-binding" evidence="9">
    <location>
        <begin position="32"/>
        <end position="205"/>
    </location>
</feature>
<comment type="similarity">
    <text evidence="5 7">Belongs to the DEAD box helicase family.</text>
</comment>
<evidence type="ECO:0000259" key="11">
    <source>
        <dbReference type="PROSITE" id="PS51195"/>
    </source>
</evidence>
<evidence type="ECO:0000256" key="5">
    <source>
        <dbReference type="ARBA" id="ARBA00038437"/>
    </source>
</evidence>
<dbReference type="InterPro" id="IPR014014">
    <property type="entry name" value="RNA_helicase_DEAD_Q_motif"/>
</dbReference>
<accession>A0ABW2KT70</accession>
<dbReference type="Pfam" id="PF00270">
    <property type="entry name" value="DEAD"/>
    <property type="match status" value="1"/>
</dbReference>
<evidence type="ECO:0000256" key="7">
    <source>
        <dbReference type="RuleBase" id="RU000492"/>
    </source>
</evidence>
<dbReference type="SMART" id="SM00490">
    <property type="entry name" value="HELICc"/>
    <property type="match status" value="1"/>
</dbReference>
<dbReference type="Proteomes" id="UP001596456">
    <property type="component" value="Unassembled WGS sequence"/>
</dbReference>
<dbReference type="InterPro" id="IPR000629">
    <property type="entry name" value="RNA-helicase_DEAD-box_CS"/>
</dbReference>
<dbReference type="PROSITE" id="PS51192">
    <property type="entry name" value="HELICASE_ATP_BIND_1"/>
    <property type="match status" value="1"/>
</dbReference>
<sequence length="529" mass="59316">MQFSELGLGPEVLQAISEVGYTTPTPIQEKAIPWVLQGRDVLGCAQTGTGKTASFTLPMIEILAQGRARARMPRSLILEPTRELAAQVADNFEIYGKYHKLNMALLIGGESFGDQVKKLERGVDVLIATPGRMIDLFERGNILLSDIKILVIDEADRMLDMGFIPDIERIVGLLPKLRQTLFFSATMPPEIRRLADQFLMNPREITVAPPASPAATVTQALAVAYDEDKRRALRHLLRTEDVKNAFIFCNRKKDVGILHQSLSKHGFNAGALHGDMVQSKRTETLEAFKQGSIDLLVCSDVAARGIDIKGVSHVFNFDVPFNAEDYVHRIGRTGRAGLTGRAFTIAAPEDGRLVQAIEKLIGREIPRVPIDGLETPELEFEESGRGRRRPRRKDEGRKDEGRKAEPRSARPSRSRTADRTEVRESATAGTMPEERAARPERTERPERSERPVRARPERTERPVQDRPERPVREDRRSRFPDRGEDRRRRRDEDDDRTPVIGFGDDVPAFILRAARPVRPAALPDSDAEG</sequence>